<dbReference type="Gene3D" id="3.40.366.10">
    <property type="entry name" value="Malonyl-Coenzyme A Acyl Carrier Protein, domain 2"/>
    <property type="match status" value="1"/>
</dbReference>
<dbReference type="Gene3D" id="3.30.70.3290">
    <property type="match status" value="1"/>
</dbReference>
<dbReference type="Pfam" id="PF02801">
    <property type="entry name" value="Ketoacyl-synt_C"/>
    <property type="match status" value="1"/>
</dbReference>
<organism evidence="6 7">
    <name type="scientific">Flavobacterium araucananum</name>
    <dbReference type="NCBI Taxonomy" id="946678"/>
    <lineage>
        <taxon>Bacteria</taxon>
        <taxon>Pseudomonadati</taxon>
        <taxon>Bacteroidota</taxon>
        <taxon>Flavobacteriia</taxon>
        <taxon>Flavobacteriales</taxon>
        <taxon>Flavobacteriaceae</taxon>
        <taxon>Flavobacterium</taxon>
    </lineage>
</organism>
<dbReference type="InterPro" id="IPR016035">
    <property type="entry name" value="Acyl_Trfase/lysoPLipase"/>
</dbReference>
<dbReference type="PROSITE" id="PS00606">
    <property type="entry name" value="KS3_1"/>
    <property type="match status" value="1"/>
</dbReference>
<dbReference type="Gene3D" id="3.40.50.720">
    <property type="entry name" value="NAD(P)-binding Rossmann-like Domain"/>
    <property type="match status" value="1"/>
</dbReference>
<dbReference type="InterPro" id="IPR006162">
    <property type="entry name" value="Ppantetheine_attach_site"/>
</dbReference>
<dbReference type="SUPFAM" id="SSF55048">
    <property type="entry name" value="Probable ACP-binding domain of malonyl-CoA ACP transacylase"/>
    <property type="match status" value="1"/>
</dbReference>
<dbReference type="Gene3D" id="3.30.70.250">
    <property type="entry name" value="Malonyl-CoA ACP transacylase, ACP-binding"/>
    <property type="match status" value="1"/>
</dbReference>
<dbReference type="GO" id="GO:0004312">
    <property type="term" value="F:fatty acid synthase activity"/>
    <property type="evidence" value="ECO:0007669"/>
    <property type="project" value="TreeGrafter"/>
</dbReference>
<dbReference type="SMART" id="SM00827">
    <property type="entry name" value="PKS_AT"/>
    <property type="match status" value="1"/>
</dbReference>
<dbReference type="Pfam" id="PF00109">
    <property type="entry name" value="ketoacyl-synt"/>
    <property type="match status" value="1"/>
</dbReference>
<dbReference type="SUPFAM" id="SSF51735">
    <property type="entry name" value="NAD(P)-binding Rossmann-fold domains"/>
    <property type="match status" value="1"/>
</dbReference>
<keyword evidence="7" id="KW-1185">Reference proteome</keyword>
<evidence type="ECO:0000259" key="5">
    <source>
        <dbReference type="PROSITE" id="PS52004"/>
    </source>
</evidence>
<sequence length="1481" mass="166611">MNRESIKRDIAIIGISCKFSKSENPNEFWENLKEGNQMIQFYSDEELAKLGVDKSTINNPAYIKRKSTIQNSDSFDYPFFSYTKDEANLMDPQIRILHQQVWSAIEDAGYNASAYKDKIGMYMTAEDNFNWIAHSFISENKNVDPFYLSFINNKSFISSLISYNLNLKGPSVAIDTACSSSLMTVHLASKSLLLRECSLAIAGGINLNTKINRGHFYQEGGIGSKDGYCRTFDSESSGTTGAEGTGVVVLKRLEEAIKDRDNIYAVIRSSAVNNDGRKIGYTAPSVKGQAECIKMAHRMANVPYNTISYIEAHGTGTKLGDPIEIEALNQAFNYDTTHQCAVGSLKSNIGHSGNAAGVGGLIKATLSLKNKMIPGVSNYKIPNPEINFKGGPFFVNNQLTKWESKNNLPLRAGVSSFGIGGTNVHIILEEFEKTETQSASRPFQLITYSAKNENSLINYKEKLKTFVENQPFQLADLAYTLKTGRAEFAYKSVIVAKDKEELGSKLQDSNLAIEVQKEKKDLVFMFSGQGTQYFKMGKDLYDHEPEFKKIIDEGFQILHKNTGEDFAQILGYRSNETIDENRINETQYTQPLLFLIEYALASVLLKWGIKPHNMIGHSLGEYTAACIAEVFSFEDALKLIAKRAQLMSGVEKGSMVAIDASIDTIVGLLNTNLSIAAINSPTSCVVSGTKNDIENFIQILTLQDISCSQLKTSHAFHSGMMDVILEKYEQELDTIQFSNPKLPYISNLTGKQILDTEATSSKYWVRHLRETVNFRDGIDFVLQKPNVVFIEIGPGKTLLSLSRQNQKYTNTHVAIELLRRFNESTDDNEKFTTAIGKIWSNGIKIDWNEYYATEERNRISAPTYSFDGYKLDFLVDPFQKIASGLSDYKPFDQWFYMPNWKKAVLAKSKDQDTKSKHFLIFSDDNNVSNLLESQLTTQGNSVIKVIKSDDFERVNDELFQLNPGKEHNFTALFKELERNNTPIDQIIFNWNFEGEDQEAMLSVFNTFNALCKSLINYNPDFKKKITLLSGLNHEILGDEKSNIALIASMKQLYVCSQENPNLFSCSIDINQEINDPEIIAKVIEDLQYNYTDTTIAFRNGNRWTQFYDNLNLEVKEENKYLKTDKTYLITGGLGKVGKILSTHLSDTYNAKIILTGRSSIPPEDLWDNVLSDSGTNAKVVAAIKALKELKKTNKQVYYYTGDVSDYSTFSKVVEKIEADHGQISGVIHAAGNIENSTFKSVENLSSEIAVKQFLPKVQGTLNINSIFEHKSLDFVWITSSLASVLGGLNYGVYAVSNGFIDAFVNSGRRELKNWFYVNLDGLSEERIDDKKLVEVFERTFSLQDSAQLIVSARDPNSFKLKHGIDSIEDQTIDNERTVDRNVLSVSYQEPETETEQNLCEMIQLFFGYQKVGVLDDFFEMGADSLKAMTLLKRINKTFSVEMNIQDFYSNPNIKKLAAEIELAIEIVSLQDNRKGANTLVI</sequence>
<evidence type="ECO:0000256" key="1">
    <source>
        <dbReference type="ARBA" id="ARBA00022450"/>
    </source>
</evidence>
<dbReference type="RefSeq" id="WP_089478233.1">
    <property type="nucleotide sequence ID" value="NZ_MUGS01000004.1"/>
</dbReference>
<dbReference type="InterPro" id="IPR018201">
    <property type="entry name" value="Ketoacyl_synth_AS"/>
</dbReference>
<dbReference type="PANTHER" id="PTHR43775">
    <property type="entry name" value="FATTY ACID SYNTHASE"/>
    <property type="match status" value="1"/>
</dbReference>
<accession>A0A227PJ59</accession>
<evidence type="ECO:0000256" key="3">
    <source>
        <dbReference type="ARBA" id="ARBA00022679"/>
    </source>
</evidence>
<dbReference type="SUPFAM" id="SSF52151">
    <property type="entry name" value="FabD/lysophospholipase-like"/>
    <property type="match status" value="1"/>
</dbReference>
<dbReference type="Pfam" id="PF21394">
    <property type="entry name" value="Beta-ketacyl_N"/>
    <property type="match status" value="1"/>
</dbReference>
<dbReference type="Proteomes" id="UP000214684">
    <property type="component" value="Unassembled WGS sequence"/>
</dbReference>
<dbReference type="SUPFAM" id="SSF47336">
    <property type="entry name" value="ACP-like"/>
    <property type="match status" value="1"/>
</dbReference>
<dbReference type="GO" id="GO:0006633">
    <property type="term" value="P:fatty acid biosynthetic process"/>
    <property type="evidence" value="ECO:0007669"/>
    <property type="project" value="InterPro"/>
</dbReference>
<feature type="domain" description="Ketosynthase family 3 (KS3)" evidence="5">
    <location>
        <begin position="7"/>
        <end position="430"/>
    </location>
</feature>
<dbReference type="PANTHER" id="PTHR43775:SF51">
    <property type="entry name" value="INACTIVE PHENOLPHTHIOCEROL SYNTHESIS POLYKETIDE SYNTHASE TYPE I PKS1-RELATED"/>
    <property type="match status" value="1"/>
</dbReference>
<dbReference type="EMBL" id="MUGS01000004">
    <property type="protein sequence ID" value="OXG09146.1"/>
    <property type="molecule type" value="Genomic_DNA"/>
</dbReference>
<dbReference type="InterPro" id="IPR036291">
    <property type="entry name" value="NAD(P)-bd_dom_sf"/>
</dbReference>
<evidence type="ECO:0000313" key="7">
    <source>
        <dbReference type="Proteomes" id="UP000214684"/>
    </source>
</evidence>
<dbReference type="PROSITE" id="PS00012">
    <property type="entry name" value="PHOSPHOPANTETHEINE"/>
    <property type="match status" value="1"/>
</dbReference>
<dbReference type="SMART" id="SM00825">
    <property type="entry name" value="PKS_KS"/>
    <property type="match status" value="1"/>
</dbReference>
<keyword evidence="2" id="KW-0597">Phosphoprotein</keyword>
<dbReference type="Gene3D" id="3.40.47.10">
    <property type="match status" value="1"/>
</dbReference>
<dbReference type="SUPFAM" id="SSF53901">
    <property type="entry name" value="Thiolase-like"/>
    <property type="match status" value="1"/>
</dbReference>
<dbReference type="InterPro" id="IPR050091">
    <property type="entry name" value="PKS_NRPS_Biosynth_Enz"/>
</dbReference>
<dbReference type="Pfam" id="PF00698">
    <property type="entry name" value="Acyl_transf_1"/>
    <property type="match status" value="1"/>
</dbReference>
<dbReference type="Pfam" id="PF08659">
    <property type="entry name" value="KR"/>
    <property type="match status" value="1"/>
</dbReference>
<dbReference type="GO" id="GO:0004315">
    <property type="term" value="F:3-oxoacyl-[acyl-carrier-protein] synthase activity"/>
    <property type="evidence" value="ECO:0007669"/>
    <property type="project" value="InterPro"/>
</dbReference>
<dbReference type="PROSITE" id="PS52004">
    <property type="entry name" value="KS3_2"/>
    <property type="match status" value="1"/>
</dbReference>
<dbReference type="InterPro" id="IPR057326">
    <property type="entry name" value="KR_dom"/>
</dbReference>
<keyword evidence="3" id="KW-0808">Transferase</keyword>
<dbReference type="InterPro" id="IPR014030">
    <property type="entry name" value="Ketoacyl_synth_N"/>
</dbReference>
<evidence type="ECO:0000313" key="6">
    <source>
        <dbReference type="EMBL" id="OXG09146.1"/>
    </source>
</evidence>
<dbReference type="InterPro" id="IPR014043">
    <property type="entry name" value="Acyl_transferase_dom"/>
</dbReference>
<feature type="domain" description="Carrier" evidence="4">
    <location>
        <begin position="1389"/>
        <end position="1464"/>
    </location>
</feature>
<dbReference type="Pfam" id="PF00550">
    <property type="entry name" value="PP-binding"/>
    <property type="match status" value="1"/>
</dbReference>
<comment type="caution">
    <text evidence="6">The sequence shown here is derived from an EMBL/GenBank/DDBJ whole genome shotgun (WGS) entry which is preliminary data.</text>
</comment>
<dbReference type="InterPro" id="IPR001227">
    <property type="entry name" value="Ac_transferase_dom_sf"/>
</dbReference>
<dbReference type="InterPro" id="IPR009081">
    <property type="entry name" value="PP-bd_ACP"/>
</dbReference>
<dbReference type="Pfam" id="PF16197">
    <property type="entry name" value="KAsynt_C_assoc"/>
    <property type="match status" value="1"/>
</dbReference>
<dbReference type="InterPro" id="IPR032821">
    <property type="entry name" value="PKS_assoc"/>
</dbReference>
<dbReference type="PROSITE" id="PS50075">
    <property type="entry name" value="CARRIER"/>
    <property type="match status" value="1"/>
</dbReference>
<evidence type="ECO:0000259" key="4">
    <source>
        <dbReference type="PROSITE" id="PS50075"/>
    </source>
</evidence>
<evidence type="ECO:0000256" key="2">
    <source>
        <dbReference type="ARBA" id="ARBA00022553"/>
    </source>
</evidence>
<dbReference type="InterPro" id="IPR020806">
    <property type="entry name" value="PKS_PP-bd"/>
</dbReference>
<name>A0A227PJ59_9FLAO</name>
<dbReference type="InterPro" id="IPR036736">
    <property type="entry name" value="ACP-like_sf"/>
</dbReference>
<dbReference type="SMART" id="SM00823">
    <property type="entry name" value="PKS_PP"/>
    <property type="match status" value="1"/>
</dbReference>
<dbReference type="InterPro" id="IPR013968">
    <property type="entry name" value="PKS_KR"/>
</dbReference>
<dbReference type="InterPro" id="IPR016036">
    <property type="entry name" value="Malonyl_transacylase_ACP-bd"/>
</dbReference>
<dbReference type="InterPro" id="IPR014031">
    <property type="entry name" value="Ketoacyl_synth_C"/>
</dbReference>
<dbReference type="InterPro" id="IPR020841">
    <property type="entry name" value="PKS_Beta-ketoAc_synthase_dom"/>
</dbReference>
<gene>
    <name evidence="6" type="ORF">B0A64_03890</name>
</gene>
<dbReference type="InterPro" id="IPR049490">
    <property type="entry name" value="C883_1060-like_KR_N"/>
</dbReference>
<dbReference type="SMART" id="SM00822">
    <property type="entry name" value="PKS_KR"/>
    <property type="match status" value="1"/>
</dbReference>
<dbReference type="InterPro" id="IPR016039">
    <property type="entry name" value="Thiolase-like"/>
</dbReference>
<dbReference type="OrthoDB" id="9778690at2"/>
<protein>
    <submittedName>
        <fullName evidence="6">Uncharacterized protein</fullName>
    </submittedName>
</protein>
<dbReference type="Gene3D" id="1.10.1200.10">
    <property type="entry name" value="ACP-like"/>
    <property type="match status" value="1"/>
</dbReference>
<dbReference type="CDD" id="cd00833">
    <property type="entry name" value="PKS"/>
    <property type="match status" value="1"/>
</dbReference>
<proteinExistence type="predicted"/>
<dbReference type="GO" id="GO:0031177">
    <property type="term" value="F:phosphopantetheine binding"/>
    <property type="evidence" value="ECO:0007669"/>
    <property type="project" value="InterPro"/>
</dbReference>
<keyword evidence="1" id="KW-0596">Phosphopantetheine</keyword>
<reference evidence="6 7" key="1">
    <citation type="submission" date="2016-11" db="EMBL/GenBank/DDBJ databases">
        <title>Whole genomes of Flavobacteriaceae.</title>
        <authorList>
            <person name="Stine C."/>
            <person name="Li C."/>
            <person name="Tadesse D."/>
        </authorList>
    </citation>
    <scope>NUCLEOTIDE SEQUENCE [LARGE SCALE GENOMIC DNA]</scope>
    <source>
        <strain evidence="6 7">DSM 24704</strain>
    </source>
</reference>